<dbReference type="PANTHER" id="PTHR33710:SF71">
    <property type="entry name" value="ENDONUCLEASE_EXONUCLEASE_PHOSPHATASE DOMAIN-CONTAINING PROTEIN"/>
    <property type="match status" value="1"/>
</dbReference>
<dbReference type="Gene3D" id="3.60.10.10">
    <property type="entry name" value="Endonuclease/exonuclease/phosphatase"/>
    <property type="match status" value="1"/>
</dbReference>
<dbReference type="InterPro" id="IPR036691">
    <property type="entry name" value="Endo/exonu/phosph_ase_sf"/>
</dbReference>
<dbReference type="EMBL" id="CP133614">
    <property type="protein sequence ID" value="WMV19019.1"/>
    <property type="molecule type" value="Genomic_DNA"/>
</dbReference>
<dbReference type="AlphaFoldDB" id="A0AAF0Q8I4"/>
<accession>A0AAF0Q8I4</accession>
<protein>
    <submittedName>
        <fullName evidence="1">Uncharacterized protein</fullName>
    </submittedName>
</protein>
<dbReference type="SUPFAM" id="SSF56219">
    <property type="entry name" value="DNase I-like"/>
    <property type="match status" value="1"/>
</dbReference>
<evidence type="ECO:0000313" key="1">
    <source>
        <dbReference type="EMBL" id="WMV19019.1"/>
    </source>
</evidence>
<proteinExistence type="predicted"/>
<name>A0AAF0Q8I4_SOLVR</name>
<gene>
    <name evidence="1" type="ORF">MTR67_012404</name>
</gene>
<sequence length="236" mass="27777">MLWDSRVWKGEILQVGAYTLTCSFEALLQNFNCHISGVYAPNCKVLLGEKKLSKKIFSHEFSDTIEDLELIDLPLEGGQYTWFKGDTHTTTSRIDRILFTSEWSDQFNKMKQTTFQRMTSDHVPIALFCGPWEHSKSYFKFENWWLNTEGFSEKISNWWNSFSFYGRPDYILACKMKALKEKLKEWSKIEKGNLQIQRSKLLNKMADLDSLLNKRALTEEEATLKAEIFMEYEELI</sequence>
<keyword evidence="2" id="KW-1185">Reference proteome</keyword>
<dbReference type="PANTHER" id="PTHR33710">
    <property type="entry name" value="BNAC02G09200D PROTEIN"/>
    <property type="match status" value="1"/>
</dbReference>
<reference evidence="1" key="1">
    <citation type="submission" date="2023-08" db="EMBL/GenBank/DDBJ databases">
        <title>A de novo genome assembly of Solanum verrucosum Schlechtendal, a Mexican diploid species geographically isolated from the other diploid A-genome species in potato relatives.</title>
        <authorList>
            <person name="Hosaka K."/>
        </authorList>
    </citation>
    <scope>NUCLEOTIDE SEQUENCE</scope>
    <source>
        <tissue evidence="1">Young leaves</tissue>
    </source>
</reference>
<organism evidence="1 2">
    <name type="scientific">Solanum verrucosum</name>
    <dbReference type="NCBI Taxonomy" id="315347"/>
    <lineage>
        <taxon>Eukaryota</taxon>
        <taxon>Viridiplantae</taxon>
        <taxon>Streptophyta</taxon>
        <taxon>Embryophyta</taxon>
        <taxon>Tracheophyta</taxon>
        <taxon>Spermatophyta</taxon>
        <taxon>Magnoliopsida</taxon>
        <taxon>eudicotyledons</taxon>
        <taxon>Gunneridae</taxon>
        <taxon>Pentapetalae</taxon>
        <taxon>asterids</taxon>
        <taxon>lamiids</taxon>
        <taxon>Solanales</taxon>
        <taxon>Solanaceae</taxon>
        <taxon>Solanoideae</taxon>
        <taxon>Solaneae</taxon>
        <taxon>Solanum</taxon>
    </lineage>
</organism>
<evidence type="ECO:0000313" key="2">
    <source>
        <dbReference type="Proteomes" id="UP001234989"/>
    </source>
</evidence>
<dbReference type="Proteomes" id="UP001234989">
    <property type="component" value="Chromosome 3"/>
</dbReference>